<organism evidence="6 7">
    <name type="scientific">Plectosphaerella plurivora</name>
    <dbReference type="NCBI Taxonomy" id="936078"/>
    <lineage>
        <taxon>Eukaryota</taxon>
        <taxon>Fungi</taxon>
        <taxon>Dikarya</taxon>
        <taxon>Ascomycota</taxon>
        <taxon>Pezizomycotina</taxon>
        <taxon>Sordariomycetes</taxon>
        <taxon>Hypocreomycetidae</taxon>
        <taxon>Glomerellales</taxon>
        <taxon>Plectosphaerellaceae</taxon>
        <taxon>Plectosphaerella</taxon>
    </lineage>
</organism>
<evidence type="ECO:0000256" key="1">
    <source>
        <dbReference type="ARBA" id="ARBA00005495"/>
    </source>
</evidence>
<dbReference type="InterPro" id="IPR011057">
    <property type="entry name" value="Mss4-like_sf"/>
</dbReference>
<dbReference type="SUPFAM" id="SSF51316">
    <property type="entry name" value="Mss4-like"/>
    <property type="match status" value="1"/>
</dbReference>
<dbReference type="GO" id="GO:0046872">
    <property type="term" value="F:metal ion binding"/>
    <property type="evidence" value="ECO:0007669"/>
    <property type="project" value="UniProtKB-KW"/>
</dbReference>
<keyword evidence="2" id="KW-0479">Metal-binding</keyword>
<name>A0A9P9A3W3_9PEZI</name>
<dbReference type="InterPro" id="IPR006913">
    <property type="entry name" value="CENP-V/GFA"/>
</dbReference>
<comment type="caution">
    <text evidence="6">The sequence shown here is derived from an EMBL/GenBank/DDBJ whole genome shotgun (WGS) entry which is preliminary data.</text>
</comment>
<evidence type="ECO:0000256" key="2">
    <source>
        <dbReference type="ARBA" id="ARBA00022723"/>
    </source>
</evidence>
<dbReference type="PANTHER" id="PTHR33337:SF8">
    <property type="entry name" value="CENP-V_GFA DOMAIN-CONTAINING PROTEIN"/>
    <property type="match status" value="1"/>
</dbReference>
<dbReference type="Proteomes" id="UP000770015">
    <property type="component" value="Unassembled WGS sequence"/>
</dbReference>
<feature type="domain" description="CENP-V/GFA" evidence="5">
    <location>
        <begin position="29"/>
        <end position="148"/>
    </location>
</feature>
<keyword evidence="4" id="KW-0456">Lyase</keyword>
<dbReference type="PANTHER" id="PTHR33337">
    <property type="entry name" value="GFA DOMAIN-CONTAINING PROTEIN"/>
    <property type="match status" value="1"/>
</dbReference>
<accession>A0A9P9A3W3</accession>
<dbReference type="OrthoDB" id="428768at2759"/>
<dbReference type="PROSITE" id="PS51891">
    <property type="entry name" value="CENP_V_GFA"/>
    <property type="match status" value="1"/>
</dbReference>
<reference evidence="6" key="1">
    <citation type="journal article" date="2021" name="Nat. Commun.">
        <title>Genetic determinants of endophytism in the Arabidopsis root mycobiome.</title>
        <authorList>
            <person name="Mesny F."/>
            <person name="Miyauchi S."/>
            <person name="Thiergart T."/>
            <person name="Pickel B."/>
            <person name="Atanasova L."/>
            <person name="Karlsson M."/>
            <person name="Huettel B."/>
            <person name="Barry K.W."/>
            <person name="Haridas S."/>
            <person name="Chen C."/>
            <person name="Bauer D."/>
            <person name="Andreopoulos W."/>
            <person name="Pangilinan J."/>
            <person name="LaButti K."/>
            <person name="Riley R."/>
            <person name="Lipzen A."/>
            <person name="Clum A."/>
            <person name="Drula E."/>
            <person name="Henrissat B."/>
            <person name="Kohler A."/>
            <person name="Grigoriev I.V."/>
            <person name="Martin F.M."/>
            <person name="Hacquard S."/>
        </authorList>
    </citation>
    <scope>NUCLEOTIDE SEQUENCE</scope>
    <source>
        <strain evidence="6">MPI-SDFR-AT-0117</strain>
    </source>
</reference>
<evidence type="ECO:0000313" key="6">
    <source>
        <dbReference type="EMBL" id="KAH6665315.1"/>
    </source>
</evidence>
<protein>
    <submittedName>
        <fullName evidence="6">Mss4-like protein</fullName>
    </submittedName>
</protein>
<keyword evidence="7" id="KW-1185">Reference proteome</keyword>
<dbReference type="GO" id="GO:0016846">
    <property type="term" value="F:carbon-sulfur lyase activity"/>
    <property type="evidence" value="ECO:0007669"/>
    <property type="project" value="InterPro"/>
</dbReference>
<dbReference type="Pfam" id="PF04828">
    <property type="entry name" value="GFA"/>
    <property type="match status" value="1"/>
</dbReference>
<evidence type="ECO:0000256" key="3">
    <source>
        <dbReference type="ARBA" id="ARBA00022833"/>
    </source>
</evidence>
<evidence type="ECO:0000313" key="7">
    <source>
        <dbReference type="Proteomes" id="UP000770015"/>
    </source>
</evidence>
<dbReference type="EMBL" id="JAGSXJ010000038">
    <property type="protein sequence ID" value="KAH6665315.1"/>
    <property type="molecule type" value="Genomic_DNA"/>
</dbReference>
<evidence type="ECO:0000259" key="5">
    <source>
        <dbReference type="PROSITE" id="PS51891"/>
    </source>
</evidence>
<evidence type="ECO:0000256" key="4">
    <source>
        <dbReference type="ARBA" id="ARBA00023239"/>
    </source>
</evidence>
<keyword evidence="3" id="KW-0862">Zinc</keyword>
<gene>
    <name evidence="6" type="ORF">F5X68DRAFT_250135</name>
</gene>
<proteinExistence type="inferred from homology"/>
<dbReference type="AlphaFoldDB" id="A0A9P9A3W3"/>
<dbReference type="Gene3D" id="3.90.1590.10">
    <property type="entry name" value="glutathione-dependent formaldehyde- activating enzyme (gfa)"/>
    <property type="match status" value="1"/>
</dbReference>
<comment type="similarity">
    <text evidence="1">Belongs to the Gfa family.</text>
</comment>
<sequence>MSQIQESRADSFFPLASLAQDGWSTAEEASATCYCGTVQLSVPITKPGLILSFVCHCSDCRKITASMFTSGFLVLDSHLKHIRGEENLTQFTQSETIKQEGLPMTNFFCRTCGTLMYRRSAGVPGASILRIGTVDDFKLAETALRPTIEQYVKHRVDWIKDIAGMVQFEALAEGEATEGKPTA</sequence>